<accession>A0A2V0NWZ1</accession>
<keyword evidence="2 3" id="KW-0143">Chaperone</keyword>
<gene>
    <name evidence="4" type="ORF">Rsub_04501</name>
</gene>
<keyword evidence="3" id="KW-0206">Cytoskeleton</keyword>
<evidence type="ECO:0000256" key="3">
    <source>
        <dbReference type="RuleBase" id="RU364030"/>
    </source>
</evidence>
<comment type="caution">
    <text evidence="4">The sequence shown here is derived from an EMBL/GenBank/DDBJ whole genome shotgun (WGS) entry which is preliminary data.</text>
</comment>
<evidence type="ECO:0000313" key="5">
    <source>
        <dbReference type="Proteomes" id="UP000247498"/>
    </source>
</evidence>
<dbReference type="OrthoDB" id="296187at2759"/>
<dbReference type="GO" id="GO:0007021">
    <property type="term" value="P:tubulin complex assembly"/>
    <property type="evidence" value="ECO:0007669"/>
    <property type="project" value="UniProtKB-UniRule"/>
</dbReference>
<protein>
    <recommendedName>
        <fullName evidence="3">Tubulin-specific chaperone A</fullName>
    </recommendedName>
</protein>
<dbReference type="InterPro" id="IPR004226">
    <property type="entry name" value="TBCA"/>
</dbReference>
<dbReference type="GO" id="GO:0005829">
    <property type="term" value="C:cytosol"/>
    <property type="evidence" value="ECO:0007669"/>
    <property type="project" value="TreeGrafter"/>
</dbReference>
<dbReference type="AlphaFoldDB" id="A0A2V0NWZ1"/>
<reference evidence="4 5" key="1">
    <citation type="journal article" date="2018" name="Sci. Rep.">
        <title>Raphidocelis subcapitata (=Pseudokirchneriella subcapitata) provides an insight into genome evolution and environmental adaptations in the Sphaeropleales.</title>
        <authorList>
            <person name="Suzuki S."/>
            <person name="Yamaguchi H."/>
            <person name="Nakajima N."/>
            <person name="Kawachi M."/>
        </authorList>
    </citation>
    <scope>NUCLEOTIDE SEQUENCE [LARGE SCALE GENOMIC DNA]</scope>
    <source>
        <strain evidence="4 5">NIES-35</strain>
    </source>
</reference>
<evidence type="ECO:0000256" key="2">
    <source>
        <dbReference type="ARBA" id="ARBA00023186"/>
    </source>
</evidence>
<comment type="similarity">
    <text evidence="1 3">Belongs to the TBCA family.</text>
</comment>
<proteinExistence type="inferred from homology"/>
<comment type="subunit">
    <text evidence="3">Supercomplex made of cofactors A to E. Cofactors A and D function by capturing and stabilizing tubulin in a quasi-native conformation. Cofactor E binds to the cofactor D-tubulin complex; interaction with cofactor C then causes the release of tubulin polypeptides that are committed to the native state.</text>
</comment>
<dbReference type="Gene3D" id="1.20.58.90">
    <property type="match status" value="1"/>
</dbReference>
<dbReference type="GO" id="GO:0005874">
    <property type="term" value="C:microtubule"/>
    <property type="evidence" value="ECO:0007669"/>
    <property type="project" value="UniProtKB-KW"/>
</dbReference>
<keyword evidence="3" id="KW-0493">Microtubule</keyword>
<keyword evidence="3" id="KW-0963">Cytoplasm</keyword>
<dbReference type="GO" id="GO:0048487">
    <property type="term" value="F:beta-tubulin binding"/>
    <property type="evidence" value="ECO:0007669"/>
    <property type="project" value="InterPro"/>
</dbReference>
<keyword evidence="5" id="KW-1185">Reference proteome</keyword>
<dbReference type="STRING" id="307507.A0A2V0NWZ1"/>
<organism evidence="4 5">
    <name type="scientific">Raphidocelis subcapitata</name>
    <dbReference type="NCBI Taxonomy" id="307507"/>
    <lineage>
        <taxon>Eukaryota</taxon>
        <taxon>Viridiplantae</taxon>
        <taxon>Chlorophyta</taxon>
        <taxon>core chlorophytes</taxon>
        <taxon>Chlorophyceae</taxon>
        <taxon>CS clade</taxon>
        <taxon>Sphaeropleales</taxon>
        <taxon>Selenastraceae</taxon>
        <taxon>Raphidocelis</taxon>
    </lineage>
</organism>
<dbReference type="Proteomes" id="UP000247498">
    <property type="component" value="Unassembled WGS sequence"/>
</dbReference>
<evidence type="ECO:0000256" key="1">
    <source>
        <dbReference type="ARBA" id="ARBA00006806"/>
    </source>
</evidence>
<dbReference type="FunCoup" id="A0A2V0NWZ1">
    <property type="interactions" value="1565"/>
</dbReference>
<dbReference type="SUPFAM" id="SSF46988">
    <property type="entry name" value="Tubulin chaperone cofactor A"/>
    <property type="match status" value="1"/>
</dbReference>
<dbReference type="PANTHER" id="PTHR21500:SF0">
    <property type="entry name" value="TUBULIN-SPECIFIC CHAPERONE A"/>
    <property type="match status" value="1"/>
</dbReference>
<comment type="subcellular location">
    <subcellularLocation>
        <location evidence="3">Cytoplasm</location>
        <location evidence="3">Cytoskeleton</location>
    </subcellularLocation>
</comment>
<dbReference type="EMBL" id="BDRX01000029">
    <property type="protein sequence ID" value="GBF92154.1"/>
    <property type="molecule type" value="Genomic_DNA"/>
</dbReference>
<dbReference type="InParanoid" id="A0A2V0NWZ1"/>
<dbReference type="GO" id="GO:0007023">
    <property type="term" value="P:post-chaperonin tubulin folding pathway"/>
    <property type="evidence" value="ECO:0007669"/>
    <property type="project" value="UniProtKB-UniRule"/>
</dbReference>
<sequence length="111" mass="12233">MSQADVVRSLKIKTNTLKRLQKEFSYYLAEKDKEQSRVDRMRTEGADPHDLKQAENVLAESAMMIPETRARLEAALSDLQGFATANDQDAAGSEELEAALAAISEAQGIFS</sequence>
<dbReference type="Pfam" id="PF02970">
    <property type="entry name" value="TBCA"/>
    <property type="match status" value="1"/>
</dbReference>
<dbReference type="PANTHER" id="PTHR21500">
    <property type="entry name" value="TUBULIN-SPECIFIC CHAPERONE A"/>
    <property type="match status" value="1"/>
</dbReference>
<name>A0A2V0NWZ1_9CHLO</name>
<evidence type="ECO:0000313" key="4">
    <source>
        <dbReference type="EMBL" id="GBF92154.1"/>
    </source>
</evidence>
<dbReference type="InterPro" id="IPR036126">
    <property type="entry name" value="TBCA_sf"/>
</dbReference>